<dbReference type="Pfam" id="PF14372">
    <property type="entry name" value="hAT-like_RNase-H"/>
    <property type="match status" value="1"/>
</dbReference>
<dbReference type="InterPro" id="IPR025525">
    <property type="entry name" value="hAT-like_transposase_RNase-H"/>
</dbReference>
<dbReference type="GO" id="GO:0005634">
    <property type="term" value="C:nucleus"/>
    <property type="evidence" value="ECO:0007669"/>
    <property type="project" value="UniProtKB-SubCell"/>
</dbReference>
<evidence type="ECO:0000256" key="1">
    <source>
        <dbReference type="ARBA" id="ARBA00004123"/>
    </source>
</evidence>
<evidence type="ECO:0000256" key="10">
    <source>
        <dbReference type="PROSITE-ProRule" id="PRU00027"/>
    </source>
</evidence>
<evidence type="ECO:0000256" key="8">
    <source>
        <dbReference type="ARBA" id="ARBA00023163"/>
    </source>
</evidence>
<evidence type="ECO:0000256" key="5">
    <source>
        <dbReference type="ARBA" id="ARBA00022833"/>
    </source>
</evidence>
<dbReference type="PANTHER" id="PTHR46481">
    <property type="entry name" value="ZINC FINGER BED DOMAIN-CONTAINING PROTEIN 4"/>
    <property type="match status" value="1"/>
</dbReference>
<accession>A0AAE1WYW7</accession>
<dbReference type="InterPro" id="IPR003656">
    <property type="entry name" value="Znf_BED"/>
</dbReference>
<evidence type="ECO:0000256" key="6">
    <source>
        <dbReference type="ARBA" id="ARBA00023015"/>
    </source>
</evidence>
<comment type="subunit">
    <text evidence="2">Homodimer.</text>
</comment>
<feature type="region of interest" description="Disordered" evidence="11">
    <location>
        <begin position="24"/>
        <end position="43"/>
    </location>
</feature>
<keyword evidence="14" id="KW-1185">Reference proteome</keyword>
<keyword evidence="5" id="KW-0862">Zinc</keyword>
<organism evidence="13 14">
    <name type="scientific">Sesamum angolense</name>
    <dbReference type="NCBI Taxonomy" id="2727404"/>
    <lineage>
        <taxon>Eukaryota</taxon>
        <taxon>Viridiplantae</taxon>
        <taxon>Streptophyta</taxon>
        <taxon>Embryophyta</taxon>
        <taxon>Tracheophyta</taxon>
        <taxon>Spermatophyta</taxon>
        <taxon>Magnoliopsida</taxon>
        <taxon>eudicotyledons</taxon>
        <taxon>Gunneridae</taxon>
        <taxon>Pentapetalae</taxon>
        <taxon>asterids</taxon>
        <taxon>lamiids</taxon>
        <taxon>Lamiales</taxon>
        <taxon>Pedaliaceae</taxon>
        <taxon>Sesamum</taxon>
    </lineage>
</organism>
<dbReference type="PROSITE" id="PS50808">
    <property type="entry name" value="ZF_BED"/>
    <property type="match status" value="1"/>
</dbReference>
<dbReference type="InterPro" id="IPR052035">
    <property type="entry name" value="ZnF_BED_domain_contain"/>
</dbReference>
<evidence type="ECO:0000259" key="12">
    <source>
        <dbReference type="PROSITE" id="PS50808"/>
    </source>
</evidence>
<dbReference type="Pfam" id="PF02892">
    <property type="entry name" value="zf-BED"/>
    <property type="match status" value="1"/>
</dbReference>
<comment type="subcellular location">
    <subcellularLocation>
        <location evidence="1">Nucleus</location>
    </subcellularLocation>
</comment>
<evidence type="ECO:0000256" key="4">
    <source>
        <dbReference type="ARBA" id="ARBA00022771"/>
    </source>
</evidence>
<keyword evidence="8" id="KW-0804">Transcription</keyword>
<name>A0AAE1WYW7_9LAMI</name>
<evidence type="ECO:0000256" key="3">
    <source>
        <dbReference type="ARBA" id="ARBA00022723"/>
    </source>
</evidence>
<dbReference type="Pfam" id="PF05699">
    <property type="entry name" value="Dimer_Tnp_hAT"/>
    <property type="match status" value="1"/>
</dbReference>
<evidence type="ECO:0000256" key="2">
    <source>
        <dbReference type="ARBA" id="ARBA00011738"/>
    </source>
</evidence>
<feature type="region of interest" description="Disordered" evidence="11">
    <location>
        <begin position="534"/>
        <end position="563"/>
    </location>
</feature>
<sequence>MSQSLHPLPAAAAADTESRCRRVMSHLSQSQMSNSQFSPTVDLSDAQGQGIHMVQNQVSDDNVDNLDFEHGCDVDKDMGMSGDEDEIPLDSKKRKKRVVTSRSPWWDHFHKFYCEKDKVQKARCKYCSREIKADPKVHGTRPLKNHFESCKNKPQEVSTNQARLSFQSVRLGEREAPLVNWRFDQERIREALSYMLVVDELPFKTVENPGFRHFMSVACPMFSIPSRRTITKDIFHMYVNERAKLKSFIKNHAQRVCITTDTWTSIQKVNYMCLTAHFIDDDWNLHKRILNFCPIIGHKSEEISKGVEKCLLEWSIDRIFTITVDNASSNDGAMVYLKKKLENWGHNILGGKYVHMRCMAHIINLVVQDGLKGKDEHEAISRIRGVKPFDGVPIESDWDRAKLLLKFLKHFYNLTLCISGSSYVTSNIVFHEICEVDLLLKRWLNSEDVELSEMARKMKEKYDKYWGSIEKMNMILYYGVILDPRHKLGFVEFSFDKLYGGIGKNDAMKERVRDGLHELFNDYKLRYGHTLQGTLESPGLSSSRVSSSSSSSKEMSMHDGGTETRRFSLQQEYMMYMTGGKDHVKSELEKYLSEDVEEYREKFDILKWWKVNTQRFPILSKMARDILAVPVSTVASEAAFSTGGRVLDAFRSSLSPKIVQAIICVQDWIRKDSKPISIEEDLSKIEMFEQELTKLGIDSTIIDI</sequence>
<dbReference type="SUPFAM" id="SSF53098">
    <property type="entry name" value="Ribonuclease H-like"/>
    <property type="match status" value="1"/>
</dbReference>
<keyword evidence="4 10" id="KW-0863">Zinc-finger</keyword>
<proteinExistence type="predicted"/>
<dbReference type="GO" id="GO:0003677">
    <property type="term" value="F:DNA binding"/>
    <property type="evidence" value="ECO:0007669"/>
    <property type="project" value="UniProtKB-KW"/>
</dbReference>
<gene>
    <name evidence="13" type="ORF">Sango_0910400</name>
</gene>
<keyword evidence="6" id="KW-0805">Transcription regulation</keyword>
<dbReference type="SUPFAM" id="SSF140996">
    <property type="entry name" value="Hermes dimerisation domain"/>
    <property type="match status" value="1"/>
</dbReference>
<evidence type="ECO:0000313" key="14">
    <source>
        <dbReference type="Proteomes" id="UP001289374"/>
    </source>
</evidence>
<keyword evidence="7" id="KW-0238">DNA-binding</keyword>
<dbReference type="SMART" id="SM00614">
    <property type="entry name" value="ZnF_BED"/>
    <property type="match status" value="1"/>
</dbReference>
<comment type="caution">
    <text evidence="13">The sequence shown here is derived from an EMBL/GenBank/DDBJ whole genome shotgun (WGS) entry which is preliminary data.</text>
</comment>
<evidence type="ECO:0000256" key="9">
    <source>
        <dbReference type="ARBA" id="ARBA00023242"/>
    </source>
</evidence>
<evidence type="ECO:0000256" key="7">
    <source>
        <dbReference type="ARBA" id="ARBA00023125"/>
    </source>
</evidence>
<feature type="domain" description="BED-type" evidence="12">
    <location>
        <begin position="100"/>
        <end position="157"/>
    </location>
</feature>
<evidence type="ECO:0000313" key="13">
    <source>
        <dbReference type="EMBL" id="KAK4401697.1"/>
    </source>
</evidence>
<dbReference type="AlphaFoldDB" id="A0AAE1WYW7"/>
<reference evidence="13" key="2">
    <citation type="journal article" date="2024" name="Plant">
        <title>Genomic evolution and insights into agronomic trait innovations of Sesamum species.</title>
        <authorList>
            <person name="Miao H."/>
            <person name="Wang L."/>
            <person name="Qu L."/>
            <person name="Liu H."/>
            <person name="Sun Y."/>
            <person name="Le M."/>
            <person name="Wang Q."/>
            <person name="Wei S."/>
            <person name="Zheng Y."/>
            <person name="Lin W."/>
            <person name="Duan Y."/>
            <person name="Cao H."/>
            <person name="Xiong S."/>
            <person name="Wang X."/>
            <person name="Wei L."/>
            <person name="Li C."/>
            <person name="Ma Q."/>
            <person name="Ju M."/>
            <person name="Zhao R."/>
            <person name="Li G."/>
            <person name="Mu C."/>
            <person name="Tian Q."/>
            <person name="Mei H."/>
            <person name="Zhang T."/>
            <person name="Gao T."/>
            <person name="Zhang H."/>
        </authorList>
    </citation>
    <scope>NUCLEOTIDE SEQUENCE</scope>
    <source>
        <strain evidence="13">K16</strain>
    </source>
</reference>
<keyword evidence="9" id="KW-0539">Nucleus</keyword>
<dbReference type="GO" id="GO:0008270">
    <property type="term" value="F:zinc ion binding"/>
    <property type="evidence" value="ECO:0007669"/>
    <property type="project" value="UniProtKB-KW"/>
</dbReference>
<dbReference type="InterPro" id="IPR008906">
    <property type="entry name" value="HATC_C_dom"/>
</dbReference>
<dbReference type="PANTHER" id="PTHR46481:SF7">
    <property type="entry name" value="ZINC FINGER BED DOMAIN-CONTAINING PROTEIN RICESLEEPER 2-LIKE"/>
    <property type="match status" value="1"/>
</dbReference>
<dbReference type="InterPro" id="IPR012337">
    <property type="entry name" value="RNaseH-like_sf"/>
</dbReference>
<dbReference type="GO" id="GO:0046983">
    <property type="term" value="F:protein dimerization activity"/>
    <property type="evidence" value="ECO:0007669"/>
    <property type="project" value="InterPro"/>
</dbReference>
<feature type="compositionally biased region" description="Low complexity" evidence="11">
    <location>
        <begin position="537"/>
        <end position="554"/>
    </location>
</feature>
<dbReference type="Proteomes" id="UP001289374">
    <property type="component" value="Unassembled WGS sequence"/>
</dbReference>
<feature type="compositionally biased region" description="Polar residues" evidence="11">
    <location>
        <begin position="26"/>
        <end position="41"/>
    </location>
</feature>
<reference evidence="13" key="1">
    <citation type="submission" date="2020-06" db="EMBL/GenBank/DDBJ databases">
        <authorList>
            <person name="Li T."/>
            <person name="Hu X."/>
            <person name="Zhang T."/>
            <person name="Song X."/>
            <person name="Zhang H."/>
            <person name="Dai N."/>
            <person name="Sheng W."/>
            <person name="Hou X."/>
            <person name="Wei L."/>
        </authorList>
    </citation>
    <scope>NUCLEOTIDE SEQUENCE</scope>
    <source>
        <strain evidence="13">K16</strain>
        <tissue evidence="13">Leaf</tissue>
    </source>
</reference>
<dbReference type="EMBL" id="JACGWL010000005">
    <property type="protein sequence ID" value="KAK4401697.1"/>
    <property type="molecule type" value="Genomic_DNA"/>
</dbReference>
<keyword evidence="3" id="KW-0479">Metal-binding</keyword>
<protein>
    <submittedName>
        <fullName evidence="13">AC transposase</fullName>
    </submittedName>
</protein>
<evidence type="ECO:0000256" key="11">
    <source>
        <dbReference type="SAM" id="MobiDB-lite"/>
    </source>
</evidence>